<dbReference type="Proteomes" id="UP000178723">
    <property type="component" value="Unassembled WGS sequence"/>
</dbReference>
<comment type="caution">
    <text evidence="2">The sequence shown here is derived from an EMBL/GenBank/DDBJ whole genome shotgun (WGS) entry which is preliminary data.</text>
</comment>
<dbReference type="STRING" id="1802407.A3I40_04285"/>
<evidence type="ECO:0000313" key="2">
    <source>
        <dbReference type="EMBL" id="OGL87521.1"/>
    </source>
</evidence>
<dbReference type="AlphaFoldDB" id="A0A1F7VAM1"/>
<evidence type="ECO:0000313" key="3">
    <source>
        <dbReference type="Proteomes" id="UP000178723"/>
    </source>
</evidence>
<keyword evidence="1" id="KW-0472">Membrane</keyword>
<reference evidence="2 3" key="1">
    <citation type="journal article" date="2016" name="Nat. Commun.">
        <title>Thousands of microbial genomes shed light on interconnected biogeochemical processes in an aquifer system.</title>
        <authorList>
            <person name="Anantharaman K."/>
            <person name="Brown C.T."/>
            <person name="Hug L.A."/>
            <person name="Sharon I."/>
            <person name="Castelle C.J."/>
            <person name="Probst A.J."/>
            <person name="Thomas B.C."/>
            <person name="Singh A."/>
            <person name="Wilkins M.J."/>
            <person name="Karaoz U."/>
            <person name="Brodie E.L."/>
            <person name="Williams K.H."/>
            <person name="Hubbard S.S."/>
            <person name="Banfield J.F."/>
        </authorList>
    </citation>
    <scope>NUCLEOTIDE SEQUENCE [LARGE SCALE GENOMIC DNA]</scope>
</reference>
<feature type="transmembrane region" description="Helical" evidence="1">
    <location>
        <begin position="40"/>
        <end position="60"/>
    </location>
</feature>
<accession>A0A1F7VAM1</accession>
<protein>
    <submittedName>
        <fullName evidence="2">Uncharacterized protein</fullName>
    </submittedName>
</protein>
<proteinExistence type="predicted"/>
<keyword evidence="1" id="KW-1133">Transmembrane helix</keyword>
<organism evidence="2 3">
    <name type="scientific">Candidatus Uhrbacteria bacterium RIFCSPLOWO2_02_FULL_48_12</name>
    <dbReference type="NCBI Taxonomy" id="1802407"/>
    <lineage>
        <taxon>Bacteria</taxon>
        <taxon>Candidatus Uhriibacteriota</taxon>
    </lineage>
</organism>
<name>A0A1F7VAM1_9BACT</name>
<sequence>METQHENQETAESLEASNIKPRRKWGWNNWNWKKFRPLDVIGVIGLVVLVINLLGLFFSLDVSVRRKPLLNKLLGATSLSNSVNSLNGDNNAKQNSANTTAGEANLEGTVIPSAGVVLPVVWGDLGVKMAAAGVIDAQQFEALYAERGGLDAEGKQLLTGAGNGRLKITPQNSGVLLNLLWAFGLGNKNEILDKGPMQDPAYGGAGGFASTGGWTLARGDAMSHYSKHDFVTLTAEQQKLVERVSQGIYRPCCGNSTYFPDCNHGMAMLGLLEIMASQGVSEQDMYRVSLAVNSYWFPDTYLTIAKYMETKGVFWGQVDAKEVLGVNFSSASGYRQVLNQVTPPERQGGGGGGCGV</sequence>
<gene>
    <name evidence="2" type="ORF">A3I40_04285</name>
</gene>
<keyword evidence="1" id="KW-0812">Transmembrane</keyword>
<dbReference type="EMBL" id="MGEP01000002">
    <property type="protein sequence ID" value="OGL87521.1"/>
    <property type="molecule type" value="Genomic_DNA"/>
</dbReference>
<evidence type="ECO:0000256" key="1">
    <source>
        <dbReference type="SAM" id="Phobius"/>
    </source>
</evidence>